<protein>
    <submittedName>
        <fullName evidence="4">Pyruvate ferredoxin oxidoreductase</fullName>
    </submittedName>
</protein>
<dbReference type="AlphaFoldDB" id="A0A7C4CB30"/>
<dbReference type="PANTHER" id="PTHR42730:SF1">
    <property type="entry name" value="2-OXOGLUTARATE SYNTHASE SUBUNIT KORC"/>
    <property type="match status" value="1"/>
</dbReference>
<keyword evidence="2" id="KW-0812">Transmembrane</keyword>
<dbReference type="PANTHER" id="PTHR42730">
    <property type="entry name" value="2-OXOGLUTARATE SYNTHASE SUBUNIT KORC"/>
    <property type="match status" value="1"/>
</dbReference>
<keyword evidence="2" id="KW-0472">Membrane</keyword>
<organism evidence="4">
    <name type="scientific">candidate division WOR-3 bacterium</name>
    <dbReference type="NCBI Taxonomy" id="2052148"/>
    <lineage>
        <taxon>Bacteria</taxon>
        <taxon>Bacteria division WOR-3</taxon>
    </lineage>
</organism>
<proteinExistence type="predicted"/>
<evidence type="ECO:0000256" key="1">
    <source>
        <dbReference type="ARBA" id="ARBA00023002"/>
    </source>
</evidence>
<dbReference type="Gene3D" id="3.40.920.10">
    <property type="entry name" value="Pyruvate-ferredoxin oxidoreductase, PFOR, domain III"/>
    <property type="match status" value="1"/>
</dbReference>
<feature type="domain" description="Pyruvate/ketoisovalerate oxidoreductase catalytic" evidence="3">
    <location>
        <begin position="9"/>
        <end position="171"/>
    </location>
</feature>
<name>A0A7C4CB30_UNCW3</name>
<dbReference type="InterPro" id="IPR019752">
    <property type="entry name" value="Pyrv/ketoisovalerate_OxRed_cat"/>
</dbReference>
<dbReference type="SUPFAM" id="SSF53323">
    <property type="entry name" value="Pyruvate-ferredoxin oxidoreductase, PFOR, domain III"/>
    <property type="match status" value="1"/>
</dbReference>
<accession>A0A7C4CB30</accession>
<evidence type="ECO:0000256" key="2">
    <source>
        <dbReference type="SAM" id="Phobius"/>
    </source>
</evidence>
<gene>
    <name evidence="4" type="ORF">ENS41_04985</name>
</gene>
<comment type="caution">
    <text evidence="4">The sequence shown here is derived from an EMBL/GenBank/DDBJ whole genome shotgun (WGS) entry which is preliminary data.</text>
</comment>
<keyword evidence="4" id="KW-0670">Pyruvate</keyword>
<sequence>MDIKVTGFGGQGIIRIGMILGKAAALYGNKEATLTQSFGPEARGGACSAQLVVSESRILYPYLVKPDILICMSQEAYEKFESELKDDGILILEHDLVKPHPPRGRIRQHSIPATRIAESMGNRLFANLVMLGFIVAVTGIVSRQALLDALPGTVPDRLLKKNIEAFEKGYEIGRQQVGGN</sequence>
<evidence type="ECO:0000313" key="4">
    <source>
        <dbReference type="EMBL" id="HGK28292.1"/>
    </source>
</evidence>
<evidence type="ECO:0000259" key="3">
    <source>
        <dbReference type="Pfam" id="PF01558"/>
    </source>
</evidence>
<dbReference type="InterPro" id="IPR002869">
    <property type="entry name" value="Pyrv_flavodox_OxRed_cen"/>
</dbReference>
<dbReference type="GO" id="GO:0016903">
    <property type="term" value="F:oxidoreductase activity, acting on the aldehyde or oxo group of donors"/>
    <property type="evidence" value="ECO:0007669"/>
    <property type="project" value="InterPro"/>
</dbReference>
<feature type="transmembrane region" description="Helical" evidence="2">
    <location>
        <begin position="124"/>
        <end position="142"/>
    </location>
</feature>
<dbReference type="EMBL" id="DSUT01000101">
    <property type="protein sequence ID" value="HGK28292.1"/>
    <property type="molecule type" value="Genomic_DNA"/>
</dbReference>
<keyword evidence="1" id="KW-0560">Oxidoreductase</keyword>
<dbReference type="InterPro" id="IPR052554">
    <property type="entry name" value="2-oxoglutarate_synth_KorC"/>
</dbReference>
<keyword evidence="2" id="KW-1133">Transmembrane helix</keyword>
<reference evidence="4" key="1">
    <citation type="journal article" date="2020" name="mSystems">
        <title>Genome- and Community-Level Interaction Insights into Carbon Utilization and Element Cycling Functions of Hydrothermarchaeota in Hydrothermal Sediment.</title>
        <authorList>
            <person name="Zhou Z."/>
            <person name="Liu Y."/>
            <person name="Xu W."/>
            <person name="Pan J."/>
            <person name="Luo Z.H."/>
            <person name="Li M."/>
        </authorList>
    </citation>
    <scope>NUCLEOTIDE SEQUENCE [LARGE SCALE GENOMIC DNA]</scope>
    <source>
        <strain evidence="4">SpSt-488</strain>
    </source>
</reference>
<dbReference type="Pfam" id="PF01558">
    <property type="entry name" value="POR"/>
    <property type="match status" value="1"/>
</dbReference>